<dbReference type="CDD" id="cd01310">
    <property type="entry name" value="TatD_DNAse"/>
    <property type="match status" value="1"/>
</dbReference>
<dbReference type="InterPro" id="IPR015991">
    <property type="entry name" value="TatD/YcfH-like"/>
</dbReference>
<dbReference type="SUPFAM" id="SSF51556">
    <property type="entry name" value="Metallo-dependent hydrolases"/>
    <property type="match status" value="1"/>
</dbReference>
<dbReference type="PANTHER" id="PTHR46124">
    <property type="entry name" value="D-AMINOACYL-TRNA DEACYLASE"/>
    <property type="match status" value="1"/>
</dbReference>
<reference evidence="5" key="1">
    <citation type="submission" date="2020-05" db="EMBL/GenBank/DDBJ databases">
        <authorList>
            <person name="Chiriac C."/>
            <person name="Salcher M."/>
            <person name="Ghai R."/>
            <person name="Kavagutti S V."/>
        </authorList>
    </citation>
    <scope>NUCLEOTIDE SEQUENCE</scope>
</reference>
<dbReference type="Pfam" id="PF01026">
    <property type="entry name" value="TatD_DNase"/>
    <property type="match status" value="1"/>
</dbReference>
<dbReference type="PANTHER" id="PTHR46124:SF2">
    <property type="entry name" value="D-AMINOACYL-TRNA DEACYLASE"/>
    <property type="match status" value="1"/>
</dbReference>
<accession>A0A6J7I0F6</accession>
<sequence>MATIDEPVRARASTQESGHSRDLERPPLPDPLRVPVVDTHCHLDINDGDDAGSWLGVDEALARAATVGVTRIVQVGCDLASARWSVQAASAHPHIVATVALHPNEAPRIAASEGLAALEAAYREIAELAALPQVRAVGETGLDHFRTGDDGRVVQEESFRRHISIAKSLGKPVVIHDRDAHDDVIRVLESEGPPDVVVFHCYSGDVEMARYCADRGWYLSFAGTVTFKNAKSLREAVAVVPLERILVETDAPFLTPMPFRGRPNASYLVPHTVRVLAEAAAVDEDLMAQALWDNAQRVFGPW</sequence>
<gene>
    <name evidence="4" type="ORF">UFOPK3268_01603</name>
    <name evidence="5" type="ORF">UFOPK3752_00022</name>
</gene>
<evidence type="ECO:0000313" key="5">
    <source>
        <dbReference type="EMBL" id="CAB4924201.1"/>
    </source>
</evidence>
<evidence type="ECO:0000256" key="2">
    <source>
        <dbReference type="ARBA" id="ARBA00022801"/>
    </source>
</evidence>
<dbReference type="EMBL" id="CAFBIZ010000255">
    <property type="protein sequence ID" value="CAB4852325.1"/>
    <property type="molecule type" value="Genomic_DNA"/>
</dbReference>
<dbReference type="PROSITE" id="PS01091">
    <property type="entry name" value="TATD_3"/>
    <property type="match status" value="1"/>
</dbReference>
<feature type="region of interest" description="Disordered" evidence="3">
    <location>
        <begin position="1"/>
        <end position="31"/>
    </location>
</feature>
<evidence type="ECO:0000256" key="1">
    <source>
        <dbReference type="ARBA" id="ARBA00022723"/>
    </source>
</evidence>
<protein>
    <submittedName>
        <fullName evidence="5">Unannotated protein</fullName>
    </submittedName>
</protein>
<dbReference type="InterPro" id="IPR001130">
    <property type="entry name" value="TatD-like"/>
</dbReference>
<dbReference type="EMBL" id="CAFBND010000001">
    <property type="protein sequence ID" value="CAB4924201.1"/>
    <property type="molecule type" value="Genomic_DNA"/>
</dbReference>
<dbReference type="GO" id="GO:0005829">
    <property type="term" value="C:cytosol"/>
    <property type="evidence" value="ECO:0007669"/>
    <property type="project" value="TreeGrafter"/>
</dbReference>
<keyword evidence="1" id="KW-0479">Metal-binding</keyword>
<dbReference type="GO" id="GO:0016788">
    <property type="term" value="F:hydrolase activity, acting on ester bonds"/>
    <property type="evidence" value="ECO:0007669"/>
    <property type="project" value="InterPro"/>
</dbReference>
<name>A0A6J7I0F6_9ZZZZ</name>
<proteinExistence type="predicted"/>
<dbReference type="InterPro" id="IPR032466">
    <property type="entry name" value="Metal_Hydrolase"/>
</dbReference>
<feature type="compositionally biased region" description="Basic and acidic residues" evidence="3">
    <location>
        <begin position="18"/>
        <end position="27"/>
    </location>
</feature>
<dbReference type="GO" id="GO:0004536">
    <property type="term" value="F:DNA nuclease activity"/>
    <property type="evidence" value="ECO:0007669"/>
    <property type="project" value="InterPro"/>
</dbReference>
<dbReference type="PROSITE" id="PS01090">
    <property type="entry name" value="TATD_2"/>
    <property type="match status" value="1"/>
</dbReference>
<organism evidence="5">
    <name type="scientific">freshwater metagenome</name>
    <dbReference type="NCBI Taxonomy" id="449393"/>
    <lineage>
        <taxon>unclassified sequences</taxon>
        <taxon>metagenomes</taxon>
        <taxon>ecological metagenomes</taxon>
    </lineage>
</organism>
<dbReference type="FunFam" id="3.20.20.140:FF:000048">
    <property type="entry name" value="AraC family transcriptional regulator"/>
    <property type="match status" value="1"/>
</dbReference>
<dbReference type="InterPro" id="IPR018228">
    <property type="entry name" value="DNase_TatD-rel_CS"/>
</dbReference>
<dbReference type="GO" id="GO:0046872">
    <property type="term" value="F:metal ion binding"/>
    <property type="evidence" value="ECO:0007669"/>
    <property type="project" value="UniProtKB-KW"/>
</dbReference>
<dbReference type="AlphaFoldDB" id="A0A6J7I0F6"/>
<dbReference type="Gene3D" id="3.20.20.140">
    <property type="entry name" value="Metal-dependent hydrolases"/>
    <property type="match status" value="1"/>
</dbReference>
<evidence type="ECO:0000313" key="4">
    <source>
        <dbReference type="EMBL" id="CAB4852325.1"/>
    </source>
</evidence>
<dbReference type="NCBIfam" id="TIGR00010">
    <property type="entry name" value="YchF/TatD family DNA exonuclease"/>
    <property type="match status" value="1"/>
</dbReference>
<dbReference type="PIRSF" id="PIRSF005902">
    <property type="entry name" value="DNase_TatD"/>
    <property type="match status" value="1"/>
</dbReference>
<keyword evidence="2" id="KW-0378">Hydrolase</keyword>
<evidence type="ECO:0000256" key="3">
    <source>
        <dbReference type="SAM" id="MobiDB-lite"/>
    </source>
</evidence>